<name>A0A7M7J6P9_VARDE</name>
<dbReference type="SUPFAM" id="SSF53790">
    <property type="entry name" value="Tetrapyrrole methylase"/>
    <property type="match status" value="1"/>
</dbReference>
<dbReference type="OrthoDB" id="2516at2759"/>
<dbReference type="Gene3D" id="3.30.950.10">
    <property type="entry name" value="Methyltransferase, Cobalt-precorrin-4 Transmethylase, Domain 2"/>
    <property type="match status" value="1"/>
</dbReference>
<dbReference type="GeneID" id="111244279"/>
<reference evidence="11" key="1">
    <citation type="submission" date="2021-01" db="UniProtKB">
        <authorList>
            <consortium name="EnsemblMetazoa"/>
        </authorList>
    </citation>
    <scope>IDENTIFICATION</scope>
</reference>
<dbReference type="PANTHER" id="PTHR10882">
    <property type="entry name" value="DIPHTHINE SYNTHASE"/>
    <property type="match status" value="1"/>
</dbReference>
<keyword evidence="12" id="KW-1185">Reference proteome</keyword>
<comment type="pathway">
    <text evidence="2">Protein modification; peptidyl-diphthamide biosynthesis.</text>
</comment>
<feature type="binding site" evidence="9">
    <location>
        <begin position="112"/>
        <end position="113"/>
    </location>
    <ligand>
        <name>S-adenosyl-L-methionine</name>
        <dbReference type="ChEBI" id="CHEBI:59789"/>
    </ligand>
</feature>
<feature type="binding site" evidence="9">
    <location>
        <position position="87"/>
    </location>
    <ligand>
        <name>S-adenosyl-L-methionine</name>
        <dbReference type="ChEBI" id="CHEBI:59789"/>
    </ligand>
</feature>
<dbReference type="FunCoup" id="A0A7M7J6P9">
    <property type="interactions" value="1791"/>
</dbReference>
<dbReference type="Pfam" id="PF00590">
    <property type="entry name" value="TP_methylase"/>
    <property type="match status" value="1"/>
</dbReference>
<feature type="binding site" evidence="9">
    <location>
        <position position="255"/>
    </location>
    <ligand>
        <name>S-adenosyl-L-methionine</name>
        <dbReference type="ChEBI" id="CHEBI:59789"/>
    </ligand>
</feature>
<dbReference type="PANTHER" id="PTHR10882:SF0">
    <property type="entry name" value="DIPHTHINE METHYL ESTER SYNTHASE"/>
    <property type="match status" value="1"/>
</dbReference>
<dbReference type="InterPro" id="IPR014776">
    <property type="entry name" value="4pyrrole_Mease_sub2"/>
</dbReference>
<dbReference type="UniPathway" id="UPA00559"/>
<keyword evidence="7 9" id="KW-0949">S-adenosyl-L-methionine</keyword>
<dbReference type="NCBIfam" id="TIGR00522">
    <property type="entry name" value="dph5"/>
    <property type="match status" value="1"/>
</dbReference>
<dbReference type="EnsemblMetazoa" id="XM_022791200">
    <property type="protein sequence ID" value="XP_022646935"/>
    <property type="gene ID" value="LOC111244279"/>
</dbReference>
<dbReference type="RefSeq" id="XP_022646935.1">
    <property type="nucleotide sequence ID" value="XM_022791200.1"/>
</dbReference>
<protein>
    <recommendedName>
        <fullName evidence="4">diphthine methyl ester synthase</fullName>
        <ecNumber evidence="4">2.1.1.314</ecNumber>
    </recommendedName>
</protein>
<dbReference type="PIRSF" id="PIRSF036432">
    <property type="entry name" value="Diphthine_synth"/>
    <property type="match status" value="1"/>
</dbReference>
<dbReference type="GO" id="GO:0032259">
    <property type="term" value="P:methylation"/>
    <property type="evidence" value="ECO:0007669"/>
    <property type="project" value="UniProtKB-KW"/>
</dbReference>
<evidence type="ECO:0000256" key="3">
    <source>
        <dbReference type="ARBA" id="ARBA00006729"/>
    </source>
</evidence>
<dbReference type="KEGG" id="vde:111244279"/>
<evidence type="ECO:0000256" key="2">
    <source>
        <dbReference type="ARBA" id="ARBA00005156"/>
    </source>
</evidence>
<comment type="similarity">
    <text evidence="3">Belongs to the diphthine synthase family.</text>
</comment>
<dbReference type="Proteomes" id="UP000594260">
    <property type="component" value="Unplaced"/>
</dbReference>
<evidence type="ECO:0000256" key="1">
    <source>
        <dbReference type="ARBA" id="ARBA00004006"/>
    </source>
</evidence>
<feature type="binding site" evidence="9">
    <location>
        <position position="228"/>
    </location>
    <ligand>
        <name>S-adenosyl-L-methionine</name>
        <dbReference type="ChEBI" id="CHEBI:59789"/>
    </ligand>
</feature>
<dbReference type="AlphaFoldDB" id="A0A7M7J6P9"/>
<sequence length="292" mass="32602">MLFLIGLGFGDCKDITVRGLEAVRQSSKVYLEAYTSILTVGAEELEKYYGKSIIQADRSFVEQKCDSMLQQALIEDVSFLVVGDPLAATTHSDLILRARKMGVKTQVIHNASIMNAVGCCGLQLYSFGETVSIVLWQDNWKPTSYYDKIASNRRAGLHTLCLLDIKIKEQSWENLARARDIFEPPRFMRVYEAAQQLIDILDIRSAEGATADSLAYSANSLAVGLARVGTDSQQIAAGSLRQLADSELTLGKPLHSLVLPSEKLHPLEWDMLEIYAIDENWFSENKSRYVKD</sequence>
<feature type="binding site" evidence="9">
    <location>
        <position position="84"/>
    </location>
    <ligand>
        <name>S-adenosyl-L-methionine</name>
        <dbReference type="ChEBI" id="CHEBI:59789"/>
    </ligand>
</feature>
<dbReference type="InterPro" id="IPR035996">
    <property type="entry name" value="4pyrrol_Methylase_sf"/>
</dbReference>
<evidence type="ECO:0000256" key="7">
    <source>
        <dbReference type="ARBA" id="ARBA00022691"/>
    </source>
</evidence>
<evidence type="ECO:0000256" key="4">
    <source>
        <dbReference type="ARBA" id="ARBA00011927"/>
    </source>
</evidence>
<dbReference type="InterPro" id="IPR000878">
    <property type="entry name" value="4pyrrol_Mease"/>
</dbReference>
<keyword evidence="6" id="KW-0808">Transferase</keyword>
<dbReference type="EC" id="2.1.1.314" evidence="4"/>
<organism evidence="11 12">
    <name type="scientific">Varroa destructor</name>
    <name type="common">Honeybee mite</name>
    <dbReference type="NCBI Taxonomy" id="109461"/>
    <lineage>
        <taxon>Eukaryota</taxon>
        <taxon>Metazoa</taxon>
        <taxon>Ecdysozoa</taxon>
        <taxon>Arthropoda</taxon>
        <taxon>Chelicerata</taxon>
        <taxon>Arachnida</taxon>
        <taxon>Acari</taxon>
        <taxon>Parasitiformes</taxon>
        <taxon>Mesostigmata</taxon>
        <taxon>Gamasina</taxon>
        <taxon>Dermanyssoidea</taxon>
        <taxon>Varroidae</taxon>
        <taxon>Varroa</taxon>
    </lineage>
</organism>
<comment type="function">
    <text evidence="1">S-adenosyl-L-methionine-dependent methyltransferase that catalyzes four methylations of the modified target histidine residue in translation elongation factor 2 (EF-2), to form an intermediate called diphthine methyl ester. The four successive methylation reactions represent the second step of diphthamide biosynthesis.</text>
</comment>
<comment type="catalytic activity">
    <reaction evidence="8">
        <text>2-[(3S)-amino-3-carboxypropyl]-L-histidyl-[translation elongation factor 2] + 4 S-adenosyl-L-methionine = diphthine methyl ester-[translation elongation factor 2] + 4 S-adenosyl-L-homocysteine + 3 H(+)</text>
        <dbReference type="Rhea" id="RHEA:42652"/>
        <dbReference type="Rhea" id="RHEA-COMP:9749"/>
        <dbReference type="Rhea" id="RHEA-COMP:10173"/>
        <dbReference type="ChEBI" id="CHEBI:15378"/>
        <dbReference type="ChEBI" id="CHEBI:57856"/>
        <dbReference type="ChEBI" id="CHEBI:59789"/>
        <dbReference type="ChEBI" id="CHEBI:73995"/>
        <dbReference type="ChEBI" id="CHEBI:79005"/>
        <dbReference type="EC" id="2.1.1.314"/>
    </reaction>
</comment>
<evidence type="ECO:0000313" key="12">
    <source>
        <dbReference type="Proteomes" id="UP000594260"/>
    </source>
</evidence>
<dbReference type="GO" id="GO:0017183">
    <property type="term" value="P:protein histidyl modification to diphthamide"/>
    <property type="evidence" value="ECO:0007669"/>
    <property type="project" value="UniProtKB-UniPathway"/>
</dbReference>
<proteinExistence type="inferred from homology"/>
<dbReference type="InterPro" id="IPR014777">
    <property type="entry name" value="4pyrrole_Mease_sub1"/>
</dbReference>
<dbReference type="InterPro" id="IPR004551">
    <property type="entry name" value="Dphthn_synthase"/>
</dbReference>
<dbReference type="CDD" id="cd11647">
    <property type="entry name" value="DHP5_DphB"/>
    <property type="match status" value="1"/>
</dbReference>
<dbReference type="FunFam" id="3.30.950.10:FF:000004">
    <property type="entry name" value="Diphthine synthase putative"/>
    <property type="match status" value="1"/>
</dbReference>
<dbReference type="Gene3D" id="3.40.1010.10">
    <property type="entry name" value="Cobalt-precorrin-4 Transmethylase, Domain 1"/>
    <property type="match status" value="1"/>
</dbReference>
<evidence type="ECO:0000256" key="6">
    <source>
        <dbReference type="ARBA" id="ARBA00022679"/>
    </source>
</evidence>
<accession>A0A7M7J6P9</accession>
<feature type="binding site" evidence="9">
    <location>
        <position position="163"/>
    </location>
    <ligand>
        <name>S-adenosyl-L-methionine</name>
        <dbReference type="ChEBI" id="CHEBI:59789"/>
    </ligand>
</feature>
<dbReference type="CTD" id="51611"/>
<feature type="domain" description="Tetrapyrrole methylase" evidence="10">
    <location>
        <begin position="1"/>
        <end position="178"/>
    </location>
</feature>
<evidence type="ECO:0000256" key="8">
    <source>
        <dbReference type="ARBA" id="ARBA00048752"/>
    </source>
</evidence>
<dbReference type="OMA" id="HNASIMS"/>
<dbReference type="FunFam" id="3.40.1010.10:FF:000004">
    <property type="entry name" value="Putative diphthine synthase"/>
    <property type="match status" value="1"/>
</dbReference>
<evidence type="ECO:0000259" key="10">
    <source>
        <dbReference type="Pfam" id="PF00590"/>
    </source>
</evidence>
<keyword evidence="5" id="KW-0489">Methyltransferase</keyword>
<dbReference type="HAMAP" id="MF_01084">
    <property type="entry name" value="Diphthine_synth"/>
    <property type="match status" value="1"/>
</dbReference>
<dbReference type="InParanoid" id="A0A7M7J6P9"/>
<evidence type="ECO:0000313" key="11">
    <source>
        <dbReference type="EnsemblMetazoa" id="XP_022646935"/>
    </source>
</evidence>
<evidence type="ECO:0000256" key="9">
    <source>
        <dbReference type="PIRSR" id="PIRSR036432-1"/>
    </source>
</evidence>
<dbReference type="GO" id="GO:0141133">
    <property type="term" value="F:diphthine methyl ester synthase activity"/>
    <property type="evidence" value="ECO:0007669"/>
    <property type="project" value="UniProtKB-EC"/>
</dbReference>
<evidence type="ECO:0000256" key="5">
    <source>
        <dbReference type="ARBA" id="ARBA00022603"/>
    </source>
</evidence>